<proteinExistence type="predicted"/>
<dbReference type="KEGG" id="pfy:PFICI_03771"/>
<dbReference type="InParanoid" id="W3XKK5"/>
<dbReference type="Proteomes" id="UP000030651">
    <property type="component" value="Unassembled WGS sequence"/>
</dbReference>
<dbReference type="AlphaFoldDB" id="W3XKK5"/>
<dbReference type="eggNOG" id="ENOG502RJSH">
    <property type="taxonomic scope" value="Eukaryota"/>
</dbReference>
<sequence>MCSCWPIKDIILEEDDPPTRPRQQMFQYVWDGQRWVPRVGSPPDIYITADGYIKHPDAYVAAADADDLNRPVPVGLVRWPALPSHFVGLSRILKQNFPLLKAVWKFPRPETIIHYTTQPSQLGLQQYYHSSKHPAAILRTFSLFFFSTSLLNPFDSTTERVTTMPAKKGKKVTIEDEVPVRPILRSRRDSSDDDEFSSANPAAGTASDPNFKGAGVQQFYTVGAHTRGVVNGPNPAFGQQPFIHWTGGQPQQASQVRPGIGLAYHPATGLVPHPGAATTSFFNQAQSSFLVSHTHDFQPRKQETQLLAAKSNPFNSHHHFQVAQTLQNHFPHHRRHQNILKMADYGNGVPPNTGQNFQPPVPDTTYGPIQHIFRPRSDRGFQQQAAAGVQLGATYQSTPCTYAVPMAPGQAPVGVAMPQVQNGVATAPMAMPMMPNQTQPFVLQNGQPIQYVATGMPGQGYPAVMPTPGMPQPMGNVVVGAGGQPQPQVLMTGNCGPGGNPNPNPPDIMGVGRTQGEHNAQLLNDMHASSLLEPQEMKPADDDPSRMYLLRELDGNWTKRNRFTLDRLPVRWYVTPWGGFYAVRLED</sequence>
<dbReference type="EMBL" id="KI912110">
    <property type="protein sequence ID" value="ETS85746.1"/>
    <property type="molecule type" value="Genomic_DNA"/>
</dbReference>
<dbReference type="HOGENOM" id="CLU_464679_0_0_1"/>
<dbReference type="GeneID" id="19268784"/>
<keyword evidence="3" id="KW-1185">Reference proteome</keyword>
<evidence type="ECO:0000313" key="2">
    <source>
        <dbReference type="EMBL" id="ETS85746.1"/>
    </source>
</evidence>
<evidence type="ECO:0000256" key="1">
    <source>
        <dbReference type="SAM" id="MobiDB-lite"/>
    </source>
</evidence>
<organism evidence="2 3">
    <name type="scientific">Pestalotiopsis fici (strain W106-1 / CGMCC3.15140)</name>
    <dbReference type="NCBI Taxonomy" id="1229662"/>
    <lineage>
        <taxon>Eukaryota</taxon>
        <taxon>Fungi</taxon>
        <taxon>Dikarya</taxon>
        <taxon>Ascomycota</taxon>
        <taxon>Pezizomycotina</taxon>
        <taxon>Sordariomycetes</taxon>
        <taxon>Xylariomycetidae</taxon>
        <taxon>Amphisphaeriales</taxon>
        <taxon>Sporocadaceae</taxon>
        <taxon>Pestalotiopsis</taxon>
    </lineage>
</organism>
<name>W3XKK5_PESFW</name>
<gene>
    <name evidence="2" type="ORF">PFICI_03771</name>
</gene>
<dbReference type="OrthoDB" id="5194044at2759"/>
<protein>
    <submittedName>
        <fullName evidence="2">Uncharacterized protein</fullName>
    </submittedName>
</protein>
<dbReference type="RefSeq" id="XP_007830543.1">
    <property type="nucleotide sequence ID" value="XM_007832352.1"/>
</dbReference>
<accession>W3XKK5</accession>
<feature type="region of interest" description="Disordered" evidence="1">
    <location>
        <begin position="178"/>
        <end position="210"/>
    </location>
</feature>
<reference evidence="3" key="1">
    <citation type="journal article" date="2015" name="BMC Genomics">
        <title>Genomic and transcriptomic analysis of the endophytic fungus Pestalotiopsis fici reveals its lifestyle and high potential for synthesis of natural products.</title>
        <authorList>
            <person name="Wang X."/>
            <person name="Zhang X."/>
            <person name="Liu L."/>
            <person name="Xiang M."/>
            <person name="Wang W."/>
            <person name="Sun X."/>
            <person name="Che Y."/>
            <person name="Guo L."/>
            <person name="Liu G."/>
            <person name="Guo L."/>
            <person name="Wang C."/>
            <person name="Yin W.B."/>
            <person name="Stadler M."/>
            <person name="Zhang X."/>
            <person name="Liu X."/>
        </authorList>
    </citation>
    <scope>NUCLEOTIDE SEQUENCE [LARGE SCALE GENOMIC DNA]</scope>
    <source>
        <strain evidence="3">W106-1 / CGMCC3.15140</strain>
    </source>
</reference>
<evidence type="ECO:0000313" key="3">
    <source>
        <dbReference type="Proteomes" id="UP000030651"/>
    </source>
</evidence>